<dbReference type="CDD" id="cd06259">
    <property type="entry name" value="YdcF-like"/>
    <property type="match status" value="1"/>
</dbReference>
<evidence type="ECO:0000313" key="4">
    <source>
        <dbReference type="Proteomes" id="UP000758856"/>
    </source>
</evidence>
<dbReference type="PANTHER" id="PTHR30336">
    <property type="entry name" value="INNER MEMBRANE PROTEIN, PROBABLE PERMEASE"/>
    <property type="match status" value="1"/>
</dbReference>
<keyword evidence="4" id="KW-1185">Reference proteome</keyword>
<comment type="caution">
    <text evidence="3">The sequence shown here is derived from an EMBL/GenBank/DDBJ whole genome shotgun (WGS) entry which is preliminary data.</text>
</comment>
<feature type="domain" description="DUF218" evidence="2">
    <location>
        <begin position="64"/>
        <end position="188"/>
    </location>
</feature>
<dbReference type="InterPro" id="IPR051599">
    <property type="entry name" value="Cell_Envelope_Assoc"/>
</dbReference>
<organism evidence="3 4">
    <name type="scientific">Methylopila capsulata</name>
    <dbReference type="NCBI Taxonomy" id="61654"/>
    <lineage>
        <taxon>Bacteria</taxon>
        <taxon>Pseudomonadati</taxon>
        <taxon>Pseudomonadota</taxon>
        <taxon>Alphaproteobacteria</taxon>
        <taxon>Hyphomicrobiales</taxon>
        <taxon>Methylopilaceae</taxon>
        <taxon>Methylopila</taxon>
    </lineage>
</organism>
<dbReference type="Gene3D" id="3.40.50.620">
    <property type="entry name" value="HUPs"/>
    <property type="match status" value="1"/>
</dbReference>
<accession>A0ABS2T9Q2</accession>
<evidence type="ECO:0000259" key="2">
    <source>
        <dbReference type="Pfam" id="PF02698"/>
    </source>
</evidence>
<dbReference type="InterPro" id="IPR014729">
    <property type="entry name" value="Rossmann-like_a/b/a_fold"/>
</dbReference>
<dbReference type="PANTHER" id="PTHR30336:SF4">
    <property type="entry name" value="ENVELOPE BIOGENESIS FACTOR ELYC"/>
    <property type="match status" value="1"/>
</dbReference>
<dbReference type="EMBL" id="JAFBCY010000002">
    <property type="protein sequence ID" value="MBM7851794.1"/>
    <property type="molecule type" value="Genomic_DNA"/>
</dbReference>
<feature type="transmembrane region" description="Helical" evidence="1">
    <location>
        <begin position="29"/>
        <end position="49"/>
    </location>
</feature>
<evidence type="ECO:0000256" key="1">
    <source>
        <dbReference type="SAM" id="Phobius"/>
    </source>
</evidence>
<reference evidence="3 4" key="1">
    <citation type="submission" date="2021-01" db="EMBL/GenBank/DDBJ databases">
        <title>Genomic Encyclopedia of Type Strains, Phase IV (KMG-IV): sequencing the most valuable type-strain genomes for metagenomic binning, comparative biology and taxonomic classification.</title>
        <authorList>
            <person name="Goeker M."/>
        </authorList>
    </citation>
    <scope>NUCLEOTIDE SEQUENCE [LARGE SCALE GENOMIC DNA]</scope>
    <source>
        <strain evidence="3 4">DSM 6130</strain>
    </source>
</reference>
<dbReference type="Pfam" id="PF02698">
    <property type="entry name" value="DUF218"/>
    <property type="match status" value="1"/>
</dbReference>
<protein>
    <submittedName>
        <fullName evidence="3">Uncharacterized SAM-binding protein YcdF (DUF218 family)</fullName>
    </submittedName>
</protein>
<dbReference type="Proteomes" id="UP000758856">
    <property type="component" value="Unassembled WGS sequence"/>
</dbReference>
<keyword evidence="1" id="KW-0472">Membrane</keyword>
<evidence type="ECO:0000313" key="3">
    <source>
        <dbReference type="EMBL" id="MBM7851794.1"/>
    </source>
</evidence>
<keyword evidence="1" id="KW-1133">Transmembrane helix</keyword>
<proteinExistence type="predicted"/>
<keyword evidence="1" id="KW-0812">Transmembrane</keyword>
<sequence>MTSMDGQAQVRTSGAATPPGGAFWRAARLLLVVALAAGALGGAGFAVFLTRVPRAEPPVCVHGDGIVALTGGAERLADALRLLSSGSGRRLLISGVHPSTTEQELARAQPDYAQFARCCVDLGRRALNTAGNAIETRRWAERHGFRSLVVVTSGYHMPRTMMELARQMPNIELIPYAVVTERLREEPWWGDWATAKLLAGEYVKYVAALVRVRLAPRLAETETAAKGRPSPAACCS</sequence>
<name>A0ABS2T9Q2_9HYPH</name>
<dbReference type="InterPro" id="IPR003848">
    <property type="entry name" value="DUF218"/>
</dbReference>
<gene>
    <name evidence="3" type="ORF">JOD31_002019</name>
</gene>